<dbReference type="EMBL" id="MDYQ01000262">
    <property type="protein sequence ID" value="PRP77473.1"/>
    <property type="molecule type" value="Genomic_DNA"/>
</dbReference>
<evidence type="ECO:0000256" key="1">
    <source>
        <dbReference type="SAM" id="MobiDB-lite"/>
    </source>
</evidence>
<proteinExistence type="predicted"/>
<feature type="region of interest" description="Disordered" evidence="1">
    <location>
        <begin position="60"/>
        <end position="82"/>
    </location>
</feature>
<dbReference type="Proteomes" id="UP000241769">
    <property type="component" value="Unassembled WGS sequence"/>
</dbReference>
<comment type="caution">
    <text evidence="2">The sequence shown here is derived from an EMBL/GenBank/DDBJ whole genome shotgun (WGS) entry which is preliminary data.</text>
</comment>
<dbReference type="OrthoDB" id="20472at2759"/>
<protein>
    <submittedName>
        <fullName evidence="2">Uncharacterized protein</fullName>
    </submittedName>
</protein>
<sequence length="234" mass="25709">MHTRSSWEIIDSIRRSRTLISASEQKVTINGKRDTEQAQLMEQFEQLSIMRESNLMFREQSGRPHRDGQACQAGREPPDAELEGGFPLDVLQVVRVEDAVVGYSVCLEQNTPEDSEEDPWAALDTFASSPALVVPPEHAISPIPKLENSQGMNIGWGMNYGPSGVDEVLVQAIVGAESGLPFVVLSDADAPVSVFQINLCELLHSREVGQGTAFLLIEEDWGPTCALSNYEINL</sequence>
<name>A0A2P6N0K3_9EUKA</name>
<accession>A0A2P6N0K3</accession>
<gene>
    <name evidence="2" type="ORF">PROFUN_14293</name>
</gene>
<evidence type="ECO:0000313" key="3">
    <source>
        <dbReference type="Proteomes" id="UP000241769"/>
    </source>
</evidence>
<keyword evidence="3" id="KW-1185">Reference proteome</keyword>
<evidence type="ECO:0000313" key="2">
    <source>
        <dbReference type="EMBL" id="PRP77473.1"/>
    </source>
</evidence>
<reference evidence="2 3" key="1">
    <citation type="journal article" date="2018" name="Genome Biol. Evol.">
        <title>Multiple Roots of Fruiting Body Formation in Amoebozoa.</title>
        <authorList>
            <person name="Hillmann F."/>
            <person name="Forbes G."/>
            <person name="Novohradska S."/>
            <person name="Ferling I."/>
            <person name="Riege K."/>
            <person name="Groth M."/>
            <person name="Westermann M."/>
            <person name="Marz M."/>
            <person name="Spaller T."/>
            <person name="Winckler T."/>
            <person name="Schaap P."/>
            <person name="Glockner G."/>
        </authorList>
    </citation>
    <scope>NUCLEOTIDE SEQUENCE [LARGE SCALE GENOMIC DNA]</scope>
    <source>
        <strain evidence="2 3">Jena</strain>
    </source>
</reference>
<dbReference type="AlphaFoldDB" id="A0A2P6N0K3"/>
<organism evidence="2 3">
    <name type="scientific">Planoprotostelium fungivorum</name>
    <dbReference type="NCBI Taxonomy" id="1890364"/>
    <lineage>
        <taxon>Eukaryota</taxon>
        <taxon>Amoebozoa</taxon>
        <taxon>Evosea</taxon>
        <taxon>Variosea</taxon>
        <taxon>Cavosteliida</taxon>
        <taxon>Cavosteliaceae</taxon>
        <taxon>Planoprotostelium</taxon>
    </lineage>
</organism>
<dbReference type="InParanoid" id="A0A2P6N0K3"/>